<dbReference type="Pfam" id="PF13202">
    <property type="entry name" value="EF-hand_5"/>
    <property type="match status" value="4"/>
</dbReference>
<dbReference type="PROSITE" id="PS50222">
    <property type="entry name" value="EF_HAND_2"/>
    <property type="match status" value="2"/>
</dbReference>
<proteinExistence type="predicted"/>
<dbReference type="InterPro" id="IPR011992">
    <property type="entry name" value="EF-hand-dom_pair"/>
</dbReference>
<evidence type="ECO:0000256" key="1">
    <source>
        <dbReference type="SAM" id="MobiDB-lite"/>
    </source>
</evidence>
<keyword evidence="2" id="KW-0732">Signal</keyword>
<dbReference type="SUPFAM" id="SSF47473">
    <property type="entry name" value="EF-hand"/>
    <property type="match status" value="1"/>
</dbReference>
<feature type="region of interest" description="Disordered" evidence="1">
    <location>
        <begin position="113"/>
        <end position="141"/>
    </location>
</feature>
<dbReference type="GO" id="GO:0005509">
    <property type="term" value="F:calcium ion binding"/>
    <property type="evidence" value="ECO:0007669"/>
    <property type="project" value="InterPro"/>
</dbReference>
<feature type="chain" id="PRO_5001763350" evidence="2">
    <location>
        <begin position="28"/>
        <end position="207"/>
    </location>
</feature>
<feature type="domain" description="EF-hand" evidence="3">
    <location>
        <begin position="161"/>
        <end position="196"/>
    </location>
</feature>
<feature type="compositionally biased region" description="Basic and acidic residues" evidence="1">
    <location>
        <begin position="116"/>
        <end position="126"/>
    </location>
</feature>
<dbReference type="EMBL" id="JFHR01000011">
    <property type="protein sequence ID" value="KEQ54271.1"/>
    <property type="molecule type" value="Genomic_DNA"/>
</dbReference>
<dbReference type="InterPro" id="IPR018247">
    <property type="entry name" value="EF_Hand_1_Ca_BS"/>
</dbReference>
<dbReference type="eggNOG" id="COG5126">
    <property type="taxonomic scope" value="Bacteria"/>
</dbReference>
<evidence type="ECO:0000313" key="4">
    <source>
        <dbReference type="EMBL" id="KEQ54271.1"/>
    </source>
</evidence>
<protein>
    <submittedName>
        <fullName evidence="4">Calcium-binding protein</fullName>
    </submittedName>
</protein>
<dbReference type="OrthoDB" id="113323at2"/>
<feature type="domain" description="EF-hand" evidence="3">
    <location>
        <begin position="86"/>
        <end position="121"/>
    </location>
</feature>
<evidence type="ECO:0000313" key="5">
    <source>
        <dbReference type="Proteomes" id="UP000028411"/>
    </source>
</evidence>
<organism evidence="4 5">
    <name type="scientific">Sphingobium chlorophenolicum</name>
    <dbReference type="NCBI Taxonomy" id="46429"/>
    <lineage>
        <taxon>Bacteria</taxon>
        <taxon>Pseudomonadati</taxon>
        <taxon>Pseudomonadota</taxon>
        <taxon>Alphaproteobacteria</taxon>
        <taxon>Sphingomonadales</taxon>
        <taxon>Sphingomonadaceae</taxon>
        <taxon>Sphingobium</taxon>
    </lineage>
</organism>
<dbReference type="Gene3D" id="1.10.238.10">
    <property type="entry name" value="EF-hand"/>
    <property type="match status" value="2"/>
</dbReference>
<dbReference type="SMART" id="SM00054">
    <property type="entry name" value="EFh"/>
    <property type="match status" value="3"/>
</dbReference>
<reference evidence="4 5" key="1">
    <citation type="submission" date="2014-02" db="EMBL/GenBank/DDBJ databases">
        <title>Whole genome sequence of Sphingobium chlorophenolicum NBRC 16172.</title>
        <authorList>
            <person name="Gan H.M."/>
            <person name="Gan H.Y."/>
            <person name="Chew T.H."/>
            <person name="Savka M.A."/>
        </authorList>
    </citation>
    <scope>NUCLEOTIDE SEQUENCE [LARGE SCALE GENOMIC DNA]</scope>
    <source>
        <strain evidence="4 5">NBRC 16172</strain>
    </source>
</reference>
<dbReference type="AlphaFoldDB" id="A0A081RGE8"/>
<dbReference type="InterPro" id="IPR002048">
    <property type="entry name" value="EF_hand_dom"/>
</dbReference>
<name>A0A081RGE8_SPHCR</name>
<gene>
    <name evidence="4" type="ORF">BV95_01336</name>
</gene>
<accession>A0A081RGE8</accession>
<comment type="caution">
    <text evidence="4">The sequence shown here is derived from an EMBL/GenBank/DDBJ whole genome shotgun (WGS) entry which is preliminary data.</text>
</comment>
<dbReference type="Proteomes" id="UP000028411">
    <property type="component" value="Unassembled WGS sequence"/>
</dbReference>
<dbReference type="PROSITE" id="PS00018">
    <property type="entry name" value="EF_HAND_1"/>
    <property type="match status" value="3"/>
</dbReference>
<sequence>MTRKFMTTVALGSLFVGGLAASHLAFAQDGGPDRAGPRGGGMLMMADANKDGAVTKAELTAALETRFARLDANKDGKLDQADRDILRQQRLDARFAALDTDKNGQISKAEFAAGHQGRDGKHDRMGKPGGPDGRGWGHRGWGHMRGGPGDEMKKDGITRAEFLARPLALFDKADANHDGKVTAEEMKAARQSFRDGWKDRKAPTPAN</sequence>
<evidence type="ECO:0000259" key="3">
    <source>
        <dbReference type="PROSITE" id="PS50222"/>
    </source>
</evidence>
<dbReference type="PATRIC" id="fig|46429.4.peg.1300"/>
<evidence type="ECO:0000256" key="2">
    <source>
        <dbReference type="SAM" id="SignalP"/>
    </source>
</evidence>
<feature type="signal peptide" evidence="2">
    <location>
        <begin position="1"/>
        <end position="27"/>
    </location>
</feature>
<dbReference type="RefSeq" id="WP_037449033.1">
    <property type="nucleotide sequence ID" value="NZ_JFHR01000011.1"/>
</dbReference>